<comment type="caution">
    <text evidence="2">The sequence shown here is derived from an EMBL/GenBank/DDBJ whole genome shotgun (WGS) entry which is preliminary data.</text>
</comment>
<proteinExistence type="predicted"/>
<sequence>MSTVAASIPVLRWAAQRAHLDDESLTARFRKWPLWLRGEAQPTLRQLEDFARLTHTAIGYFFLPAPPQLSLPVPDFRTLRDATLAEPSSDLLDTLYLCQQRQDWYREHARMHGLPALSFVGSASVKEAPEAVAQRLRDSLGLSTEARRQLPTWTEALRQLIAKAEDAGVIVMVSSVVGSNSHRKLDVAEFRGFALADALAPLIFLNGADSKAAQMFTLAHELAHVWLGATGISNTQAGEVPERHTERWCNQVAAELLMPMESLRAAYDPRMPVPEEIQRLAHEFKVSTLVALRRLFDAGFITQDALWQHYREEQERLRRLPERAPGGDFYRSLSARVSKRFARAIIASTLEGLTSFPDAFRMLGVRKTATFYEAARELGVMA</sequence>
<evidence type="ECO:0000259" key="1">
    <source>
        <dbReference type="Pfam" id="PF06114"/>
    </source>
</evidence>
<feature type="domain" description="IrrE N-terminal-like" evidence="1">
    <location>
        <begin position="165"/>
        <end position="295"/>
    </location>
</feature>
<accession>A0A511R1E4</accession>
<reference evidence="2 3" key="1">
    <citation type="submission" date="2019-07" db="EMBL/GenBank/DDBJ databases">
        <title>Whole genome shotgun sequence of Meiothermus hypogaeus NBRC 106114.</title>
        <authorList>
            <person name="Hosoyama A."/>
            <person name="Uohara A."/>
            <person name="Ohji S."/>
            <person name="Ichikawa N."/>
        </authorList>
    </citation>
    <scope>NUCLEOTIDE SEQUENCE [LARGE SCALE GENOMIC DNA]</scope>
    <source>
        <strain evidence="2 3">NBRC 106114</strain>
    </source>
</reference>
<dbReference type="RefSeq" id="WP_119342048.1">
    <property type="nucleotide sequence ID" value="NZ_BJXL01000044.1"/>
</dbReference>
<gene>
    <name evidence="2" type="ORF">MHY01S_15970</name>
</gene>
<dbReference type="EMBL" id="BJXL01000044">
    <property type="protein sequence ID" value="GEM83431.1"/>
    <property type="molecule type" value="Genomic_DNA"/>
</dbReference>
<dbReference type="PANTHER" id="PTHR43236">
    <property type="entry name" value="ANTITOXIN HIGA1"/>
    <property type="match status" value="1"/>
</dbReference>
<dbReference type="Proteomes" id="UP000321197">
    <property type="component" value="Unassembled WGS sequence"/>
</dbReference>
<evidence type="ECO:0000313" key="2">
    <source>
        <dbReference type="EMBL" id="GEM83431.1"/>
    </source>
</evidence>
<dbReference type="InterPro" id="IPR010359">
    <property type="entry name" value="IrrE_HExxH"/>
</dbReference>
<dbReference type="Gene3D" id="1.10.10.2910">
    <property type="match status" value="1"/>
</dbReference>
<dbReference type="Pfam" id="PF06114">
    <property type="entry name" value="Peptidase_M78"/>
    <property type="match status" value="1"/>
</dbReference>
<dbReference type="OrthoDB" id="4252at2"/>
<evidence type="ECO:0000313" key="3">
    <source>
        <dbReference type="Proteomes" id="UP000321197"/>
    </source>
</evidence>
<dbReference type="AlphaFoldDB" id="A0A511R1E4"/>
<protein>
    <recommendedName>
        <fullName evidence="1">IrrE N-terminal-like domain-containing protein</fullName>
    </recommendedName>
</protein>
<name>A0A511R1E4_9DEIN</name>
<dbReference type="InterPro" id="IPR052345">
    <property type="entry name" value="Rad_response_metalloprotease"/>
</dbReference>
<dbReference type="PANTHER" id="PTHR43236:SF2">
    <property type="entry name" value="BLL0069 PROTEIN"/>
    <property type="match status" value="1"/>
</dbReference>
<organism evidence="2 3">
    <name type="scientific">Meiothermus hypogaeus NBRC 106114</name>
    <dbReference type="NCBI Taxonomy" id="1227553"/>
    <lineage>
        <taxon>Bacteria</taxon>
        <taxon>Thermotogati</taxon>
        <taxon>Deinococcota</taxon>
        <taxon>Deinococci</taxon>
        <taxon>Thermales</taxon>
        <taxon>Thermaceae</taxon>
        <taxon>Meiothermus</taxon>
    </lineage>
</organism>